<evidence type="ECO:0000313" key="2">
    <source>
        <dbReference type="EMBL" id="PSR99030.1"/>
    </source>
</evidence>
<reference evidence="2 3" key="1">
    <citation type="journal article" date="2018" name="Mycol. Prog.">
        <title>Coniella lustricola, a new species from submerged detritus.</title>
        <authorList>
            <person name="Raudabaugh D.B."/>
            <person name="Iturriaga T."/>
            <person name="Carver A."/>
            <person name="Mondo S."/>
            <person name="Pangilinan J."/>
            <person name="Lipzen A."/>
            <person name="He G."/>
            <person name="Amirebrahimi M."/>
            <person name="Grigoriev I.V."/>
            <person name="Miller A.N."/>
        </authorList>
    </citation>
    <scope>NUCLEOTIDE SEQUENCE [LARGE SCALE GENOMIC DNA]</scope>
    <source>
        <strain evidence="2 3">B22-T-1</strain>
    </source>
</reference>
<dbReference type="Proteomes" id="UP000241462">
    <property type="component" value="Unassembled WGS sequence"/>
</dbReference>
<accession>A0A2T3AI05</accession>
<sequence length="225" mass="26217">MNSGHDLTVQSEVTQRRPEPEQPKCMFVDPCTTESTLRKAISHLFGRNKLCTKSIPAHIWVHYCRKHYQRSRYRNPSEYALRQVDLVLLQITKVQGWSDSNVEYNQRGEGVLKHWTLQARKREAKRLQDTESRKRRYNDEDDDDLELGSGTAIPIWLQPRLAQTYDTPRMLEIVEEIKTHMENGDINQIPDIEILPEIITDGNESRPRATVRRASTANGHRKTQS</sequence>
<name>A0A2T3AI05_9PEZI</name>
<protein>
    <submittedName>
        <fullName evidence="2">Uncharacterized protein</fullName>
    </submittedName>
</protein>
<feature type="region of interest" description="Disordered" evidence="1">
    <location>
        <begin position="1"/>
        <end position="22"/>
    </location>
</feature>
<dbReference type="InParanoid" id="A0A2T3AI05"/>
<gene>
    <name evidence="2" type="ORF">BD289DRAFT_361621</name>
</gene>
<feature type="region of interest" description="Disordered" evidence="1">
    <location>
        <begin position="126"/>
        <end position="145"/>
    </location>
</feature>
<dbReference type="AlphaFoldDB" id="A0A2T3AI05"/>
<dbReference type="STRING" id="2025994.A0A2T3AI05"/>
<feature type="non-terminal residue" evidence="2">
    <location>
        <position position="225"/>
    </location>
</feature>
<evidence type="ECO:0000256" key="1">
    <source>
        <dbReference type="SAM" id="MobiDB-lite"/>
    </source>
</evidence>
<organism evidence="2 3">
    <name type="scientific">Coniella lustricola</name>
    <dbReference type="NCBI Taxonomy" id="2025994"/>
    <lineage>
        <taxon>Eukaryota</taxon>
        <taxon>Fungi</taxon>
        <taxon>Dikarya</taxon>
        <taxon>Ascomycota</taxon>
        <taxon>Pezizomycotina</taxon>
        <taxon>Sordariomycetes</taxon>
        <taxon>Sordariomycetidae</taxon>
        <taxon>Diaporthales</taxon>
        <taxon>Schizoparmaceae</taxon>
        <taxon>Coniella</taxon>
    </lineage>
</organism>
<evidence type="ECO:0000313" key="3">
    <source>
        <dbReference type="Proteomes" id="UP000241462"/>
    </source>
</evidence>
<keyword evidence="3" id="KW-1185">Reference proteome</keyword>
<feature type="region of interest" description="Disordered" evidence="1">
    <location>
        <begin position="201"/>
        <end position="225"/>
    </location>
</feature>
<proteinExistence type="predicted"/>
<dbReference type="EMBL" id="KZ678387">
    <property type="protein sequence ID" value="PSR99030.1"/>
    <property type="molecule type" value="Genomic_DNA"/>
</dbReference>
<feature type="compositionally biased region" description="Polar residues" evidence="1">
    <location>
        <begin position="1"/>
        <end position="13"/>
    </location>
</feature>
<dbReference type="OrthoDB" id="4161595at2759"/>